<dbReference type="Pfam" id="PF16810">
    <property type="entry name" value="RXLR"/>
    <property type="match status" value="1"/>
</dbReference>
<proteinExistence type="inferred from homology"/>
<dbReference type="InterPro" id="IPR031825">
    <property type="entry name" value="RXLR"/>
</dbReference>
<dbReference type="Proteomes" id="UP000018721">
    <property type="component" value="Unassembled WGS sequence"/>
</dbReference>
<evidence type="ECO:0000256" key="5">
    <source>
        <dbReference type="RuleBase" id="RU367124"/>
    </source>
</evidence>
<reference evidence="6 7" key="1">
    <citation type="submission" date="2013-11" db="EMBL/GenBank/DDBJ databases">
        <title>The Genome Sequence of Phytophthora parasitica P1569.</title>
        <authorList>
            <consortium name="The Broad Institute Genomics Platform"/>
            <person name="Russ C."/>
            <person name="Tyler B."/>
            <person name="Panabieres F."/>
            <person name="Shan W."/>
            <person name="Tripathy S."/>
            <person name="Grunwald N."/>
            <person name="Machado M."/>
            <person name="Johnson C.S."/>
            <person name="Arredondo F."/>
            <person name="Hong C."/>
            <person name="Coffey M."/>
            <person name="Young S.K."/>
            <person name="Zeng Q."/>
            <person name="Gargeya S."/>
            <person name="Fitzgerald M."/>
            <person name="Abouelleil A."/>
            <person name="Alvarado L."/>
            <person name="Chapman S.B."/>
            <person name="Gainer-Dewar J."/>
            <person name="Goldberg J."/>
            <person name="Griggs A."/>
            <person name="Gujja S."/>
            <person name="Hansen M."/>
            <person name="Howarth C."/>
            <person name="Imamovic A."/>
            <person name="Ireland A."/>
            <person name="Larimer J."/>
            <person name="McCowan C."/>
            <person name="Murphy C."/>
            <person name="Pearson M."/>
            <person name="Poon T.W."/>
            <person name="Priest M."/>
            <person name="Roberts A."/>
            <person name="Saif S."/>
            <person name="Shea T."/>
            <person name="Sykes S."/>
            <person name="Wortman J."/>
            <person name="Nusbaum C."/>
            <person name="Birren B."/>
        </authorList>
    </citation>
    <scope>NUCLEOTIDE SEQUENCE [LARGE SCALE GENOMIC DNA]</scope>
    <source>
        <strain evidence="6 7">P1569</strain>
    </source>
</reference>
<dbReference type="AlphaFoldDB" id="V9F3Y8"/>
<evidence type="ECO:0000256" key="4">
    <source>
        <dbReference type="ARBA" id="ARBA00022729"/>
    </source>
</evidence>
<evidence type="ECO:0000313" key="6">
    <source>
        <dbReference type="EMBL" id="ETI45443.1"/>
    </source>
</evidence>
<dbReference type="HOGENOM" id="CLU_1357018_0_0_1"/>
<sequence>MCFWRPLSAPAGCCDQQLCCKHCLHSDISLVGHKFALVCAAGNSCSRSLMRVLYVFLAATAALLVNNAVESATPAETKTSKLVSGGNEGNLQKRNLRRQIGFLEWPEELEEFVHHHHHIREMFTRWCLEDHEPKEAMEDLREERDPAAEMAYKKYMPPTCEDFADVVVVLDEFLKFFRPLKKALASQAPCLQDVSVVIDDQL</sequence>
<keyword evidence="4" id="KW-0732">Signal</keyword>
<name>V9F3Y8_PHYNI</name>
<organism evidence="6 7">
    <name type="scientific">Phytophthora nicotianae P1569</name>
    <dbReference type="NCBI Taxonomy" id="1317065"/>
    <lineage>
        <taxon>Eukaryota</taxon>
        <taxon>Sar</taxon>
        <taxon>Stramenopiles</taxon>
        <taxon>Oomycota</taxon>
        <taxon>Peronosporomycetes</taxon>
        <taxon>Peronosporales</taxon>
        <taxon>Peronosporaceae</taxon>
        <taxon>Phytophthora</taxon>
    </lineage>
</organism>
<evidence type="ECO:0000313" key="7">
    <source>
        <dbReference type="Proteomes" id="UP000018721"/>
    </source>
</evidence>
<comment type="domain">
    <text evidence="5">The RxLR-dEER motif acts to carry the protein into the host cell cytoplasm through binding to cell surface phosphatidylinositol-3-phosphate.</text>
</comment>
<protein>
    <recommendedName>
        <fullName evidence="5">RxLR effector protein</fullName>
    </recommendedName>
</protein>
<comment type="caution">
    <text evidence="6">The sequence shown here is derived from an EMBL/GenBank/DDBJ whole genome shotgun (WGS) entry which is preliminary data.</text>
</comment>
<comment type="similarity">
    <text evidence="2 5">Belongs to the RxLR effector family.</text>
</comment>
<gene>
    <name evidence="6" type="ORF">F443_09989</name>
</gene>
<evidence type="ECO:0000256" key="2">
    <source>
        <dbReference type="ARBA" id="ARBA00010400"/>
    </source>
</evidence>
<keyword evidence="7" id="KW-1185">Reference proteome</keyword>
<evidence type="ECO:0000256" key="1">
    <source>
        <dbReference type="ARBA" id="ARBA00004613"/>
    </source>
</evidence>
<dbReference type="OrthoDB" id="120024at2759"/>
<dbReference type="eggNOG" id="ENOG502RFEV">
    <property type="taxonomic scope" value="Eukaryota"/>
</dbReference>
<dbReference type="EMBL" id="ANIZ01001700">
    <property type="protein sequence ID" value="ETI45443.1"/>
    <property type="molecule type" value="Genomic_DNA"/>
</dbReference>
<evidence type="ECO:0000256" key="3">
    <source>
        <dbReference type="ARBA" id="ARBA00022525"/>
    </source>
</evidence>
<keyword evidence="3 5" id="KW-0964">Secreted</keyword>
<comment type="function">
    <text evidence="5">Effector that suppresses plant defense responses during pathogen infection.</text>
</comment>
<accession>V9F3Y8</accession>
<comment type="subcellular location">
    <subcellularLocation>
        <location evidence="1 5">Secreted</location>
    </subcellularLocation>
</comment>